<protein>
    <submittedName>
        <fullName evidence="2">Uncharacterized protein</fullName>
    </submittedName>
</protein>
<gene>
    <name evidence="2" type="ORF">EGW08_011214</name>
</gene>
<name>A0A433THK1_ELYCH</name>
<proteinExistence type="predicted"/>
<feature type="region of interest" description="Disordered" evidence="1">
    <location>
        <begin position="1"/>
        <end position="49"/>
    </location>
</feature>
<feature type="compositionally biased region" description="Low complexity" evidence="1">
    <location>
        <begin position="30"/>
        <end position="40"/>
    </location>
</feature>
<keyword evidence="3" id="KW-1185">Reference proteome</keyword>
<evidence type="ECO:0000256" key="1">
    <source>
        <dbReference type="SAM" id="MobiDB-lite"/>
    </source>
</evidence>
<sequence length="170" mass="18977">MPKEKSSSTLTITMPCPLNPNNRPVRPKTARNSSATTNTNQYRSDSNNEKLSIENRPLSARFSFGPTSTKDTETVEEIHLLRQVDGGPWVKVEDIVLSHPKKRDVVSFDLSLPFTRLSVLRTTSGLNGPKVERLLGHVIEHLSWRPTCLITRQKASNPSCVLVTCSHPAY</sequence>
<evidence type="ECO:0000313" key="3">
    <source>
        <dbReference type="Proteomes" id="UP000271974"/>
    </source>
</evidence>
<evidence type="ECO:0000313" key="2">
    <source>
        <dbReference type="EMBL" id="RUS81009.1"/>
    </source>
</evidence>
<dbReference type="AlphaFoldDB" id="A0A433THK1"/>
<feature type="non-terminal residue" evidence="2">
    <location>
        <position position="170"/>
    </location>
</feature>
<organism evidence="2 3">
    <name type="scientific">Elysia chlorotica</name>
    <name type="common">Eastern emerald elysia</name>
    <name type="synonym">Sea slug</name>
    <dbReference type="NCBI Taxonomy" id="188477"/>
    <lineage>
        <taxon>Eukaryota</taxon>
        <taxon>Metazoa</taxon>
        <taxon>Spiralia</taxon>
        <taxon>Lophotrochozoa</taxon>
        <taxon>Mollusca</taxon>
        <taxon>Gastropoda</taxon>
        <taxon>Heterobranchia</taxon>
        <taxon>Euthyneura</taxon>
        <taxon>Panpulmonata</taxon>
        <taxon>Sacoglossa</taxon>
        <taxon>Placobranchoidea</taxon>
        <taxon>Plakobranchidae</taxon>
        <taxon>Elysia</taxon>
    </lineage>
</organism>
<dbReference type="Proteomes" id="UP000271974">
    <property type="component" value="Unassembled WGS sequence"/>
</dbReference>
<comment type="caution">
    <text evidence="2">The sequence shown here is derived from an EMBL/GenBank/DDBJ whole genome shotgun (WGS) entry which is preliminary data.</text>
</comment>
<dbReference type="OrthoDB" id="6118651at2759"/>
<accession>A0A433THK1</accession>
<reference evidence="2 3" key="1">
    <citation type="submission" date="2019-01" db="EMBL/GenBank/DDBJ databases">
        <title>A draft genome assembly of the solar-powered sea slug Elysia chlorotica.</title>
        <authorList>
            <person name="Cai H."/>
            <person name="Li Q."/>
            <person name="Fang X."/>
            <person name="Li J."/>
            <person name="Curtis N.E."/>
            <person name="Altenburger A."/>
            <person name="Shibata T."/>
            <person name="Feng M."/>
            <person name="Maeda T."/>
            <person name="Schwartz J.A."/>
            <person name="Shigenobu S."/>
            <person name="Lundholm N."/>
            <person name="Nishiyama T."/>
            <person name="Yang H."/>
            <person name="Hasebe M."/>
            <person name="Li S."/>
            <person name="Pierce S.K."/>
            <person name="Wang J."/>
        </authorList>
    </citation>
    <scope>NUCLEOTIDE SEQUENCE [LARGE SCALE GENOMIC DNA]</scope>
    <source>
        <strain evidence="2">EC2010</strain>
        <tissue evidence="2">Whole organism of an adult</tissue>
    </source>
</reference>
<dbReference type="EMBL" id="RQTK01000360">
    <property type="protein sequence ID" value="RUS81009.1"/>
    <property type="molecule type" value="Genomic_DNA"/>
</dbReference>